<dbReference type="Pfam" id="PF01370">
    <property type="entry name" value="Epimerase"/>
    <property type="match status" value="1"/>
</dbReference>
<comment type="caution">
    <text evidence="5">The sequence shown here is derived from an EMBL/GenBank/DDBJ whole genome shotgun (WGS) entry which is preliminary data.</text>
</comment>
<protein>
    <submittedName>
        <fullName evidence="5">Nucleoside-diphosphate-sugar epimerase</fullName>
    </submittedName>
</protein>
<dbReference type="InterPro" id="IPR036291">
    <property type="entry name" value="NAD(P)-bd_dom_sf"/>
</dbReference>
<dbReference type="RefSeq" id="WP_179659133.1">
    <property type="nucleotide sequence ID" value="NZ_JACBZR010000001.1"/>
</dbReference>
<dbReference type="Proteomes" id="UP000564496">
    <property type="component" value="Unassembled WGS sequence"/>
</dbReference>
<accession>A0A7Z0ITE3</accession>
<dbReference type="Gene3D" id="3.40.50.720">
    <property type="entry name" value="NAD(P)-binding Rossmann-like Domain"/>
    <property type="match status" value="1"/>
</dbReference>
<dbReference type="InterPro" id="IPR001509">
    <property type="entry name" value="Epimerase_deHydtase"/>
</dbReference>
<dbReference type="PANTHER" id="PTHR43103">
    <property type="entry name" value="NUCLEOSIDE-DIPHOSPHATE-SUGAR EPIMERASE"/>
    <property type="match status" value="1"/>
</dbReference>
<dbReference type="SUPFAM" id="SSF51735">
    <property type="entry name" value="NAD(P)-binding Rossmann-fold domains"/>
    <property type="match status" value="1"/>
</dbReference>
<dbReference type="GO" id="GO:0016491">
    <property type="term" value="F:oxidoreductase activity"/>
    <property type="evidence" value="ECO:0007669"/>
    <property type="project" value="UniProtKB-KW"/>
</dbReference>
<keyword evidence="2" id="KW-0560">Oxidoreductase</keyword>
<proteinExistence type="inferred from homology"/>
<comment type="similarity">
    <text evidence="1">Belongs to the NAD(P)-dependent epimerase/dehydratase family.</text>
</comment>
<dbReference type="CDD" id="cd08946">
    <property type="entry name" value="SDR_e"/>
    <property type="match status" value="1"/>
</dbReference>
<name>A0A7Z0ITE3_9ACTN</name>
<evidence type="ECO:0000256" key="1">
    <source>
        <dbReference type="ARBA" id="ARBA00007637"/>
    </source>
</evidence>
<keyword evidence="6" id="KW-1185">Reference proteome</keyword>
<reference evidence="5 6" key="1">
    <citation type="submission" date="2020-07" db="EMBL/GenBank/DDBJ databases">
        <title>Sequencing the genomes of 1000 actinobacteria strains.</title>
        <authorList>
            <person name="Klenk H.-P."/>
        </authorList>
    </citation>
    <scope>NUCLEOTIDE SEQUENCE [LARGE SCALE GENOMIC DNA]</scope>
    <source>
        <strain evidence="5 6">DSM 26487</strain>
    </source>
</reference>
<sequence length="278" mass="30082">MSETVLITGANGVVGRLMRPRLAREGRVLRLLDIVRPEPAAEGEAVEVIEASVTDEAAMRAACEGADAIIHLGGISVEAPWADILAANIDGTRVVLEAARDAGVRRVVLASSNHATGFYDLETVQSEGPEGGLPADVFPRPDTYYGVSKVAIEALGSLFHDRYGIDVTALRIGSCFEKPWDRRSLWTWMSPDDGARLLEACLSTPEPGYRVVWGISRNTRNWWSLEAGKAIGYHPQDDSEVFAAELLGDAIDDGPQGPEERLAGGKFCFTPLGEHQQK</sequence>
<evidence type="ECO:0000313" key="5">
    <source>
        <dbReference type="EMBL" id="NYI78830.1"/>
    </source>
</evidence>
<gene>
    <name evidence="5" type="ORF">BJ988_003478</name>
</gene>
<evidence type="ECO:0000256" key="3">
    <source>
        <dbReference type="ARBA" id="ARBA00023027"/>
    </source>
</evidence>
<dbReference type="EMBL" id="JACBZR010000001">
    <property type="protein sequence ID" value="NYI78830.1"/>
    <property type="molecule type" value="Genomic_DNA"/>
</dbReference>
<evidence type="ECO:0000256" key="2">
    <source>
        <dbReference type="ARBA" id="ARBA00023002"/>
    </source>
</evidence>
<evidence type="ECO:0000259" key="4">
    <source>
        <dbReference type="Pfam" id="PF01370"/>
    </source>
</evidence>
<keyword evidence="3" id="KW-0520">NAD</keyword>
<feature type="domain" description="NAD-dependent epimerase/dehydratase" evidence="4">
    <location>
        <begin position="5"/>
        <end position="173"/>
    </location>
</feature>
<organism evidence="5 6">
    <name type="scientific">Nocardioides panzhihuensis</name>
    <dbReference type="NCBI Taxonomy" id="860243"/>
    <lineage>
        <taxon>Bacteria</taxon>
        <taxon>Bacillati</taxon>
        <taxon>Actinomycetota</taxon>
        <taxon>Actinomycetes</taxon>
        <taxon>Propionibacteriales</taxon>
        <taxon>Nocardioidaceae</taxon>
        <taxon>Nocardioides</taxon>
    </lineage>
</organism>
<evidence type="ECO:0000313" key="6">
    <source>
        <dbReference type="Proteomes" id="UP000564496"/>
    </source>
</evidence>
<dbReference type="PANTHER" id="PTHR43103:SF5">
    <property type="entry name" value="4-EPIMERASE, PUTATIVE (AFU_ORTHOLOGUE AFUA_7G00360)-RELATED"/>
    <property type="match status" value="1"/>
</dbReference>
<dbReference type="AlphaFoldDB" id="A0A7Z0ITE3"/>